<gene>
    <name evidence="3" type="ORF">GCM10022212_08910</name>
</gene>
<evidence type="ECO:0000259" key="1">
    <source>
        <dbReference type="PROSITE" id="PS50404"/>
    </source>
</evidence>
<dbReference type="CDD" id="cd03192">
    <property type="entry name" value="GST_C_Sigma_like"/>
    <property type="match status" value="1"/>
</dbReference>
<dbReference type="CDD" id="cd03039">
    <property type="entry name" value="GST_N_Sigma_like"/>
    <property type="match status" value="1"/>
</dbReference>
<dbReference type="RefSeq" id="WP_344762035.1">
    <property type="nucleotide sequence ID" value="NZ_BAAAZE010000005.1"/>
</dbReference>
<comment type="caution">
    <text evidence="3">The sequence shown here is derived from an EMBL/GenBank/DDBJ whole genome shotgun (WGS) entry which is preliminary data.</text>
</comment>
<dbReference type="Gene3D" id="1.20.1050.10">
    <property type="match status" value="1"/>
</dbReference>
<dbReference type="InterPro" id="IPR004046">
    <property type="entry name" value="GST_C"/>
</dbReference>
<organism evidence="3 4">
    <name type="scientific">Actimicrobium antarcticum</name>
    <dbReference type="NCBI Taxonomy" id="1051899"/>
    <lineage>
        <taxon>Bacteria</taxon>
        <taxon>Pseudomonadati</taxon>
        <taxon>Pseudomonadota</taxon>
        <taxon>Betaproteobacteria</taxon>
        <taxon>Burkholderiales</taxon>
        <taxon>Oxalobacteraceae</taxon>
        <taxon>Actimicrobium</taxon>
    </lineage>
</organism>
<dbReference type="InterPro" id="IPR004045">
    <property type="entry name" value="Glutathione_S-Trfase_N"/>
</dbReference>
<dbReference type="Pfam" id="PF14497">
    <property type="entry name" value="GST_C_3"/>
    <property type="match status" value="1"/>
</dbReference>
<dbReference type="InterPro" id="IPR050213">
    <property type="entry name" value="GST_superfamily"/>
</dbReference>
<dbReference type="InterPro" id="IPR036249">
    <property type="entry name" value="Thioredoxin-like_sf"/>
</dbReference>
<dbReference type="InterPro" id="IPR010987">
    <property type="entry name" value="Glutathione-S-Trfase_C-like"/>
</dbReference>
<dbReference type="SUPFAM" id="SSF52833">
    <property type="entry name" value="Thioredoxin-like"/>
    <property type="match status" value="1"/>
</dbReference>
<dbReference type="PANTHER" id="PTHR11571:SF263">
    <property type="entry name" value="GLUTATHIONE S-TRANSFERASE"/>
    <property type="match status" value="1"/>
</dbReference>
<dbReference type="PROSITE" id="PS50405">
    <property type="entry name" value="GST_CTER"/>
    <property type="match status" value="1"/>
</dbReference>
<dbReference type="PROSITE" id="PS50404">
    <property type="entry name" value="GST_NTER"/>
    <property type="match status" value="1"/>
</dbReference>
<proteinExistence type="predicted"/>
<dbReference type="SUPFAM" id="SSF47616">
    <property type="entry name" value="GST C-terminal domain-like"/>
    <property type="match status" value="1"/>
</dbReference>
<keyword evidence="4" id="KW-1185">Reference proteome</keyword>
<evidence type="ECO:0000259" key="2">
    <source>
        <dbReference type="PROSITE" id="PS50405"/>
    </source>
</evidence>
<reference evidence="4" key="1">
    <citation type="journal article" date="2019" name="Int. J. Syst. Evol. Microbiol.">
        <title>The Global Catalogue of Microorganisms (GCM) 10K type strain sequencing project: providing services to taxonomists for standard genome sequencing and annotation.</title>
        <authorList>
            <consortium name="The Broad Institute Genomics Platform"/>
            <consortium name="The Broad Institute Genome Sequencing Center for Infectious Disease"/>
            <person name="Wu L."/>
            <person name="Ma J."/>
        </authorList>
    </citation>
    <scope>NUCLEOTIDE SEQUENCE [LARGE SCALE GENOMIC DNA]</scope>
    <source>
        <strain evidence="4">JCM 16673</strain>
    </source>
</reference>
<feature type="domain" description="GST N-terminal" evidence="1">
    <location>
        <begin position="2"/>
        <end position="86"/>
    </location>
</feature>
<dbReference type="Proteomes" id="UP001501353">
    <property type="component" value="Unassembled WGS sequence"/>
</dbReference>
<dbReference type="InterPro" id="IPR036282">
    <property type="entry name" value="Glutathione-S-Trfase_C_sf"/>
</dbReference>
<accession>A0ABP7STI4</accession>
<protein>
    <submittedName>
        <fullName evidence="3">Glutathione S-transferase</fullName>
    </submittedName>
</protein>
<evidence type="ECO:0000313" key="4">
    <source>
        <dbReference type="Proteomes" id="UP001501353"/>
    </source>
</evidence>
<evidence type="ECO:0000313" key="3">
    <source>
        <dbReference type="EMBL" id="GAA4016078.1"/>
    </source>
</evidence>
<feature type="domain" description="GST C-terminal" evidence="2">
    <location>
        <begin position="95"/>
        <end position="236"/>
    </location>
</feature>
<name>A0ABP7STI4_9BURK</name>
<dbReference type="PANTHER" id="PTHR11571">
    <property type="entry name" value="GLUTATHIONE S-TRANSFERASE"/>
    <property type="match status" value="1"/>
</dbReference>
<dbReference type="EMBL" id="BAAAZE010000005">
    <property type="protein sequence ID" value="GAA4016078.1"/>
    <property type="molecule type" value="Genomic_DNA"/>
</dbReference>
<sequence length="238" mass="26674">MPIELYYWPDIQGRGEFIRLALEAADADYIDVARSKPGLPALFDLLQSTAIDQPPFAPPIVKVDGLVLAQVANILLYLGPQLGLAPTDEAGKFWAHQCQLTIADLVSEVHDTHHPVGGGLYYGEQKAEALRYAVAFRSERLPKFLNYFESILERNPAGDTCLIGDRLSYVDLSMFQMIAGLIYAFPKAMARVGVQVPRLLALHDRVALVPNVTRYLRSTRRLAPNNDDIWRHYPELDD</sequence>
<dbReference type="Gene3D" id="3.40.30.10">
    <property type="entry name" value="Glutaredoxin"/>
    <property type="match status" value="1"/>
</dbReference>